<dbReference type="EMBL" id="JALLPJ020000613">
    <property type="protein sequence ID" value="KAL3787376.1"/>
    <property type="molecule type" value="Genomic_DNA"/>
</dbReference>
<comment type="caution">
    <text evidence="2">The sequence shown here is derived from an EMBL/GenBank/DDBJ whole genome shotgun (WGS) entry which is preliminary data.</text>
</comment>
<keyword evidence="3" id="KW-1185">Reference proteome</keyword>
<protein>
    <submittedName>
        <fullName evidence="2">Uncharacterized protein</fullName>
    </submittedName>
</protein>
<organism evidence="2 3">
    <name type="scientific">Cyclotella atomus</name>
    <dbReference type="NCBI Taxonomy" id="382360"/>
    <lineage>
        <taxon>Eukaryota</taxon>
        <taxon>Sar</taxon>
        <taxon>Stramenopiles</taxon>
        <taxon>Ochrophyta</taxon>
        <taxon>Bacillariophyta</taxon>
        <taxon>Coscinodiscophyceae</taxon>
        <taxon>Thalassiosirophycidae</taxon>
        <taxon>Stephanodiscales</taxon>
        <taxon>Stephanodiscaceae</taxon>
        <taxon>Cyclotella</taxon>
    </lineage>
</organism>
<evidence type="ECO:0000313" key="2">
    <source>
        <dbReference type="EMBL" id="KAL3787376.1"/>
    </source>
</evidence>
<feature type="signal peptide" evidence="1">
    <location>
        <begin position="1"/>
        <end position="34"/>
    </location>
</feature>
<evidence type="ECO:0000313" key="3">
    <source>
        <dbReference type="Proteomes" id="UP001530400"/>
    </source>
</evidence>
<keyword evidence="1" id="KW-0732">Signal</keyword>
<evidence type="ECO:0000256" key="1">
    <source>
        <dbReference type="SAM" id="SignalP"/>
    </source>
</evidence>
<accession>A0ABD3PI19</accession>
<dbReference type="Proteomes" id="UP001530400">
    <property type="component" value="Unassembled WGS sequence"/>
</dbReference>
<dbReference type="AlphaFoldDB" id="A0ABD3PI19"/>
<feature type="chain" id="PRO_5044823277" evidence="1">
    <location>
        <begin position="35"/>
        <end position="242"/>
    </location>
</feature>
<gene>
    <name evidence="2" type="ORF">ACHAWO_000586</name>
</gene>
<proteinExistence type="predicted"/>
<sequence>MAIQRRGLTTKSLMLISCLATALVGFQLLHPVETFGIQTAPFARQPCAHRFTSSKHLQTRLTLASSNASADNSNSPSSTNPIRKVSNFSLSAIRTTILTATGFSLTTLRATLRAATGISLSQQLTTLVSTLTGLLPAGVRYFLQPFLILYYAPQMIVRYYIIGPNRKYVEESRKGHELVVEGWRKAVQAAELAQEGGYWPVHLNEDGSITASLPPNPDDILDITDGIEKSVELEQEILHQKS</sequence>
<name>A0ABD3PI19_9STRA</name>
<reference evidence="2 3" key="1">
    <citation type="submission" date="2024-10" db="EMBL/GenBank/DDBJ databases">
        <title>Updated reference genomes for cyclostephanoid diatoms.</title>
        <authorList>
            <person name="Roberts W.R."/>
            <person name="Alverson A.J."/>
        </authorList>
    </citation>
    <scope>NUCLEOTIDE SEQUENCE [LARGE SCALE GENOMIC DNA]</scope>
    <source>
        <strain evidence="2 3">AJA010-31</strain>
    </source>
</reference>